<organism evidence="1 2">
    <name type="scientific">Marinoscillum luteum</name>
    <dbReference type="NCBI Taxonomy" id="861051"/>
    <lineage>
        <taxon>Bacteria</taxon>
        <taxon>Pseudomonadati</taxon>
        <taxon>Bacteroidota</taxon>
        <taxon>Cytophagia</taxon>
        <taxon>Cytophagales</taxon>
        <taxon>Reichenbachiellaceae</taxon>
        <taxon>Marinoscillum</taxon>
    </lineage>
</organism>
<comment type="caution">
    <text evidence="1">The sequence shown here is derived from an EMBL/GenBank/DDBJ whole genome shotgun (WGS) entry which is preliminary data.</text>
</comment>
<keyword evidence="2" id="KW-1185">Reference proteome</keyword>
<dbReference type="EMBL" id="JBIPKE010000015">
    <property type="protein sequence ID" value="MFH6983501.1"/>
    <property type="molecule type" value="Genomic_DNA"/>
</dbReference>
<sequence>MENPSFTKAYKITIWYQDGTKQSGYRFLPEGKVTAMKALRPIMESQEDFYDVTGYKIEDEKELGYQFPTEAVKDIFVDGVPR</sequence>
<protein>
    <submittedName>
        <fullName evidence="1">Uncharacterized protein</fullName>
    </submittedName>
</protein>
<gene>
    <name evidence="1" type="ORF">ACHKAR_08635</name>
</gene>
<dbReference type="Proteomes" id="UP001610063">
    <property type="component" value="Unassembled WGS sequence"/>
</dbReference>
<proteinExistence type="predicted"/>
<name>A0ABW7N7F0_9BACT</name>
<dbReference type="RefSeq" id="WP_395417062.1">
    <property type="nucleotide sequence ID" value="NZ_JBIPKE010000015.1"/>
</dbReference>
<evidence type="ECO:0000313" key="2">
    <source>
        <dbReference type="Proteomes" id="UP001610063"/>
    </source>
</evidence>
<reference evidence="1 2" key="1">
    <citation type="journal article" date="2013" name="Int. J. Syst. Evol. Microbiol.">
        <title>Marinoscillum luteum sp. nov., isolated from marine sediment.</title>
        <authorList>
            <person name="Cha I.T."/>
            <person name="Park S.J."/>
            <person name="Kim S.J."/>
            <person name="Kim J.G."/>
            <person name="Jung M.Y."/>
            <person name="Shin K.S."/>
            <person name="Kwon K.K."/>
            <person name="Yang S.H."/>
            <person name="Seo Y.S."/>
            <person name="Rhee S.K."/>
        </authorList>
    </citation>
    <scope>NUCLEOTIDE SEQUENCE [LARGE SCALE GENOMIC DNA]</scope>
    <source>
        <strain evidence="1 2">KCTC 23939</strain>
    </source>
</reference>
<accession>A0ABW7N7F0</accession>
<evidence type="ECO:0000313" key="1">
    <source>
        <dbReference type="EMBL" id="MFH6983501.1"/>
    </source>
</evidence>